<dbReference type="RefSeq" id="WP_308355792.1">
    <property type="nucleotide sequence ID" value="NZ_CP129970.2"/>
</dbReference>
<dbReference type="PROSITE" id="PS51257">
    <property type="entry name" value="PROKAR_LIPOPROTEIN"/>
    <property type="match status" value="1"/>
</dbReference>
<keyword evidence="2" id="KW-1185">Reference proteome</keyword>
<protein>
    <submittedName>
        <fullName evidence="1">DUF4249 domain-containing protein</fullName>
    </submittedName>
</protein>
<evidence type="ECO:0000313" key="1">
    <source>
        <dbReference type="EMBL" id="WMN06078.1"/>
    </source>
</evidence>
<organism evidence="1 2">
    <name type="scientific">Marivirga arenosa</name>
    <dbReference type="NCBI Taxonomy" id="3059076"/>
    <lineage>
        <taxon>Bacteria</taxon>
        <taxon>Pseudomonadati</taxon>
        <taxon>Bacteroidota</taxon>
        <taxon>Cytophagia</taxon>
        <taxon>Cytophagales</taxon>
        <taxon>Marivirgaceae</taxon>
        <taxon>Marivirga</taxon>
    </lineage>
</organism>
<evidence type="ECO:0000313" key="2">
    <source>
        <dbReference type="Proteomes" id="UP001244443"/>
    </source>
</evidence>
<dbReference type="Proteomes" id="UP001244443">
    <property type="component" value="Chromosome"/>
</dbReference>
<dbReference type="AlphaFoldDB" id="A0AA51N4R1"/>
<gene>
    <name evidence="1" type="ORF">QYS48_31535</name>
</gene>
<accession>A0AA51N4R1</accession>
<reference evidence="1" key="1">
    <citation type="submission" date="2023-08" db="EMBL/GenBank/DDBJ databases">
        <title>Comparative genomics and taxonomic characterization of three novel marine species of genus Marivirga.</title>
        <authorList>
            <person name="Muhammad N."/>
            <person name="Kim S.-G."/>
        </authorList>
    </citation>
    <scope>NUCLEOTIDE SEQUENCE [LARGE SCALE GENOMIC DNA]</scope>
    <source>
        <strain evidence="1">ABR2-2</strain>
    </source>
</reference>
<proteinExistence type="predicted"/>
<dbReference type="EMBL" id="CP129970">
    <property type="protein sequence ID" value="WMN06078.1"/>
    <property type="molecule type" value="Genomic_DNA"/>
</dbReference>
<sequence length="311" mass="36361">MKNNLKFIIFSLILLSACQKEVDLKIDENESKIVLNAWFKTEQHPVVEVNRSTFIFDKRGTDIIQNAEVILFENNEEIGFLEHFGSGFYQNENIKIKPDTEYKIVAKVDGFEDVTAIEKSLMKFNDSEYEFEYESFSNPAGSNYQSLSDIKITLKDNSSSEDIYLFLVKDTNKSWSNENPYDTLYNEFITYLNSSDTQIEYIYSPGLGQMQILRDELFNGNDYTINFRTNDLRKYEYSDEERSYISQNVIEIHKISKSFYLYLKSIENNQYPDPFTEPSQIYTNVENGYGILATSTVSRIEVDEFTEELNE</sequence>
<name>A0AA51N4R1_9BACT</name>